<feature type="compositionally biased region" description="Acidic residues" evidence="1">
    <location>
        <begin position="51"/>
        <end position="62"/>
    </location>
</feature>
<keyword evidence="3" id="KW-1185">Reference proteome</keyword>
<evidence type="ECO:0000313" key="3">
    <source>
        <dbReference type="Proteomes" id="UP000515824"/>
    </source>
</evidence>
<gene>
    <name evidence="2" type="primary">41</name>
    <name evidence="2" type="ORF">SEA_KING2_41</name>
</gene>
<accession>A0A7G8LQT9</accession>
<protein>
    <submittedName>
        <fullName evidence="2">Uncharacterized protein</fullName>
    </submittedName>
</protein>
<feature type="region of interest" description="Disordered" evidence="1">
    <location>
        <begin position="51"/>
        <end position="70"/>
    </location>
</feature>
<dbReference type="Proteomes" id="UP000515824">
    <property type="component" value="Segment"/>
</dbReference>
<evidence type="ECO:0000313" key="2">
    <source>
        <dbReference type="EMBL" id="QNJ59611.1"/>
    </source>
</evidence>
<dbReference type="EMBL" id="MT776811">
    <property type="protein sequence ID" value="QNJ59611.1"/>
    <property type="molecule type" value="Genomic_DNA"/>
</dbReference>
<sequence length="70" mass="7688">MTACISTIHETPVEATTRGTFTNVFAEQSTPGIWYCDECAAAGQQFGLFEPDTDAAEQETADEMTRNDHK</sequence>
<organism evidence="2 3">
    <name type="scientific">Arthrobacter phage King2</name>
    <dbReference type="NCBI Taxonomy" id="2762386"/>
    <lineage>
        <taxon>Viruses</taxon>
        <taxon>Duplodnaviria</taxon>
        <taxon>Heunggongvirae</taxon>
        <taxon>Uroviricota</taxon>
        <taxon>Caudoviricetes</taxon>
        <taxon>Berryhillviridae</taxon>
        <taxon>Jawnskivirus</taxon>
        <taxon>Jawnskivirus king2</taxon>
    </lineage>
</organism>
<reference evidence="2 3" key="1">
    <citation type="submission" date="2020-07" db="EMBL/GenBank/DDBJ databases">
        <authorList>
            <person name="Nako S."/>
            <person name="Toma J."/>
            <person name="Patel S."/>
            <person name="Evtimov V.S."/>
            <person name="Gupta M."/>
            <person name="Mulukutla S."/>
            <person name="Chin A."/>
            <person name="Ariel J.D."/>
            <person name="Lizotte J.G."/>
            <person name="Godshall S.L."/>
            <person name="Heck A.E."/>
            <person name="Lamb G.M."/>
            <person name="Ponna A.K."/>
            <person name="DiCamillo L.T."/>
            <person name="Hornbaker A.C."/>
            <person name="Suh J.C."/>
            <person name="Rajasekaran J.V."/>
            <person name="Kim M.H."/>
            <person name="Dabre S."/>
            <person name="Wang C."/>
            <person name="Orlik V.A."/>
            <person name="Nguyen E.T."/>
            <person name="Khakhina S."/>
            <person name="Gurney S.M.R."/>
            <person name="Garlena R.A."/>
            <person name="Russell D.A."/>
            <person name="Pope W.H."/>
            <person name="Jacobs-Sera D."/>
            <person name="Hatfull G.F."/>
        </authorList>
    </citation>
    <scope>NUCLEOTIDE SEQUENCE [LARGE SCALE GENOMIC DNA]</scope>
</reference>
<proteinExistence type="predicted"/>
<evidence type="ECO:0000256" key="1">
    <source>
        <dbReference type="SAM" id="MobiDB-lite"/>
    </source>
</evidence>
<name>A0A7G8LQT9_9CAUD</name>